<feature type="transmembrane region" description="Helical" evidence="8">
    <location>
        <begin position="42"/>
        <end position="67"/>
    </location>
</feature>
<reference evidence="10 11" key="1">
    <citation type="submission" date="2019-08" db="EMBL/GenBank/DDBJ databases">
        <title>Bacterial whole genome sequence for Glaciihabitans sp. CHu50b-6-2.</title>
        <authorList>
            <person name="Jin L."/>
        </authorList>
    </citation>
    <scope>NUCLEOTIDE SEQUENCE [LARGE SCALE GENOMIC DNA]</scope>
    <source>
        <strain evidence="10 11">CHu50b-6-2</strain>
    </source>
</reference>
<feature type="transmembrane region" description="Helical" evidence="8">
    <location>
        <begin position="255"/>
        <end position="272"/>
    </location>
</feature>
<keyword evidence="6 8" id="KW-1133">Transmembrane helix</keyword>
<evidence type="ECO:0000256" key="5">
    <source>
        <dbReference type="ARBA" id="ARBA00022692"/>
    </source>
</evidence>
<name>A0A5C8UTC3_9MICO</name>
<evidence type="ECO:0000256" key="2">
    <source>
        <dbReference type="ARBA" id="ARBA00007069"/>
    </source>
</evidence>
<dbReference type="EMBL" id="VRMG01000005">
    <property type="protein sequence ID" value="TXN31150.1"/>
    <property type="molecule type" value="Genomic_DNA"/>
</dbReference>
<dbReference type="PROSITE" id="PS50928">
    <property type="entry name" value="ABC_TM1"/>
    <property type="match status" value="1"/>
</dbReference>
<evidence type="ECO:0000256" key="4">
    <source>
        <dbReference type="ARBA" id="ARBA00022475"/>
    </source>
</evidence>
<feature type="transmembrane region" description="Helical" evidence="8">
    <location>
        <begin position="284"/>
        <end position="309"/>
    </location>
</feature>
<keyword evidence="4" id="KW-1003">Cell membrane</keyword>
<dbReference type="GO" id="GO:0055085">
    <property type="term" value="P:transmembrane transport"/>
    <property type="evidence" value="ECO:0007669"/>
    <property type="project" value="InterPro"/>
</dbReference>
<sequence length="318" mass="33250">MGRRHRLTTTSMMSAAAIAPATTTSGAGVSTPRRRSVAWLGLLPFAGYVLLFLAVPAVLAVGSGFFTRAGAFTLANLAAFADPNIQKAFLASIGISALTAVAGAVIGAVVCFALLGTRSDGFLRTAVDSASSVLAQFGGVMLAFAFIATIGQQGLITKWLISSGLADNVFLNFNNQGPLLYQISGLNIVYLYFQVPLMVLTFMPAMEGLKSTWAEASATLGGTRLTYWTRIGMPILAPAFFGSLILLFANSFSSYATAAALLSQGGIIPLAIKQQSSSETVVGVANVSGVLALGMVVVMIVLMTAYAALQRRASRWQR</sequence>
<evidence type="ECO:0000313" key="11">
    <source>
        <dbReference type="Proteomes" id="UP000321379"/>
    </source>
</evidence>
<comment type="similarity">
    <text evidence="2">Belongs to the binding-protein-dependent transport system permease family. CysTW subfamily.</text>
</comment>
<dbReference type="InterPro" id="IPR035906">
    <property type="entry name" value="MetI-like_sf"/>
</dbReference>
<accession>A0A5C8UTC3</accession>
<evidence type="ECO:0000256" key="3">
    <source>
        <dbReference type="ARBA" id="ARBA00022448"/>
    </source>
</evidence>
<dbReference type="Proteomes" id="UP000321379">
    <property type="component" value="Unassembled WGS sequence"/>
</dbReference>
<dbReference type="PANTHER" id="PTHR42929:SF1">
    <property type="entry name" value="INNER MEMBRANE ABC TRANSPORTER PERMEASE PROTEIN YDCU-RELATED"/>
    <property type="match status" value="1"/>
</dbReference>
<feature type="transmembrane region" description="Helical" evidence="8">
    <location>
        <begin position="88"/>
        <end position="115"/>
    </location>
</feature>
<evidence type="ECO:0000256" key="7">
    <source>
        <dbReference type="ARBA" id="ARBA00023136"/>
    </source>
</evidence>
<evidence type="ECO:0000256" key="6">
    <source>
        <dbReference type="ARBA" id="ARBA00022989"/>
    </source>
</evidence>
<keyword evidence="5 8" id="KW-0812">Transmembrane</keyword>
<evidence type="ECO:0000256" key="8">
    <source>
        <dbReference type="SAM" id="Phobius"/>
    </source>
</evidence>
<dbReference type="Gene3D" id="1.10.3720.10">
    <property type="entry name" value="MetI-like"/>
    <property type="match status" value="1"/>
</dbReference>
<feature type="transmembrane region" description="Helical" evidence="8">
    <location>
        <begin position="189"/>
        <end position="207"/>
    </location>
</feature>
<dbReference type="GO" id="GO:0005886">
    <property type="term" value="C:plasma membrane"/>
    <property type="evidence" value="ECO:0007669"/>
    <property type="project" value="UniProtKB-SubCell"/>
</dbReference>
<comment type="caution">
    <text evidence="10">The sequence shown here is derived from an EMBL/GenBank/DDBJ whole genome shotgun (WGS) entry which is preliminary data.</text>
</comment>
<protein>
    <submittedName>
        <fullName evidence="10">ABC transporter permease subunit</fullName>
    </submittedName>
</protein>
<evidence type="ECO:0000313" key="10">
    <source>
        <dbReference type="EMBL" id="TXN31150.1"/>
    </source>
</evidence>
<gene>
    <name evidence="10" type="ORF">FVP33_06055</name>
</gene>
<dbReference type="SUPFAM" id="SSF161098">
    <property type="entry name" value="MetI-like"/>
    <property type="match status" value="1"/>
</dbReference>
<evidence type="ECO:0000259" key="9">
    <source>
        <dbReference type="PROSITE" id="PS50928"/>
    </source>
</evidence>
<organism evidence="10 11">
    <name type="scientific">Lacisediminihabitans profunda</name>
    <dbReference type="NCBI Taxonomy" id="2594790"/>
    <lineage>
        <taxon>Bacteria</taxon>
        <taxon>Bacillati</taxon>
        <taxon>Actinomycetota</taxon>
        <taxon>Actinomycetes</taxon>
        <taxon>Micrococcales</taxon>
        <taxon>Microbacteriaceae</taxon>
        <taxon>Lacisediminihabitans</taxon>
    </lineage>
</organism>
<dbReference type="InterPro" id="IPR000515">
    <property type="entry name" value="MetI-like"/>
</dbReference>
<feature type="domain" description="ABC transmembrane type-1" evidence="9">
    <location>
        <begin position="89"/>
        <end position="308"/>
    </location>
</feature>
<keyword evidence="7 8" id="KW-0472">Membrane</keyword>
<feature type="transmembrane region" description="Helical" evidence="8">
    <location>
        <begin position="135"/>
        <end position="156"/>
    </location>
</feature>
<keyword evidence="11" id="KW-1185">Reference proteome</keyword>
<feature type="transmembrane region" description="Helical" evidence="8">
    <location>
        <begin position="227"/>
        <end position="248"/>
    </location>
</feature>
<proteinExistence type="inferred from homology"/>
<dbReference type="AlphaFoldDB" id="A0A5C8UTC3"/>
<keyword evidence="3" id="KW-0813">Transport</keyword>
<evidence type="ECO:0000256" key="1">
    <source>
        <dbReference type="ARBA" id="ARBA00004651"/>
    </source>
</evidence>
<comment type="subcellular location">
    <subcellularLocation>
        <location evidence="1">Cell membrane</location>
        <topology evidence="1">Multi-pass membrane protein</topology>
    </subcellularLocation>
</comment>
<dbReference type="PANTHER" id="PTHR42929">
    <property type="entry name" value="INNER MEMBRANE ABC TRANSPORTER PERMEASE PROTEIN YDCU-RELATED-RELATED"/>
    <property type="match status" value="1"/>
</dbReference>